<gene>
    <name evidence="2" type="ORF">P3T76_004820</name>
</gene>
<dbReference type="Proteomes" id="UP001259832">
    <property type="component" value="Unassembled WGS sequence"/>
</dbReference>
<organism evidence="2 3">
    <name type="scientific">Phytophthora citrophthora</name>
    <dbReference type="NCBI Taxonomy" id="4793"/>
    <lineage>
        <taxon>Eukaryota</taxon>
        <taxon>Sar</taxon>
        <taxon>Stramenopiles</taxon>
        <taxon>Oomycota</taxon>
        <taxon>Peronosporomycetes</taxon>
        <taxon>Peronosporales</taxon>
        <taxon>Peronosporaceae</taxon>
        <taxon>Phytophthora</taxon>
    </lineage>
</organism>
<feature type="transmembrane region" description="Helical" evidence="1">
    <location>
        <begin position="134"/>
        <end position="154"/>
    </location>
</feature>
<proteinExistence type="predicted"/>
<comment type="caution">
    <text evidence="2">The sequence shown here is derived from an EMBL/GenBank/DDBJ whole genome shotgun (WGS) entry which is preliminary data.</text>
</comment>
<feature type="transmembrane region" description="Helical" evidence="1">
    <location>
        <begin position="27"/>
        <end position="46"/>
    </location>
</feature>
<reference evidence="2" key="1">
    <citation type="submission" date="2023-08" db="EMBL/GenBank/DDBJ databases">
        <title>Reference Genome Resource for the Citrus Pathogen Phytophthora citrophthora.</title>
        <authorList>
            <person name="Moller H."/>
            <person name="Coetzee B."/>
            <person name="Rose L.J."/>
            <person name="Van Niekerk J.M."/>
        </authorList>
    </citation>
    <scope>NUCLEOTIDE SEQUENCE</scope>
    <source>
        <strain evidence="2">STE-U-9442</strain>
    </source>
</reference>
<dbReference type="AlphaFoldDB" id="A0AAD9GQX7"/>
<keyword evidence="1" id="KW-1133">Transmembrane helix</keyword>
<keyword evidence="3" id="KW-1185">Reference proteome</keyword>
<dbReference type="EMBL" id="JASMQC010000007">
    <property type="protein sequence ID" value="KAK1943424.1"/>
    <property type="molecule type" value="Genomic_DNA"/>
</dbReference>
<feature type="transmembrane region" description="Helical" evidence="1">
    <location>
        <begin position="195"/>
        <end position="214"/>
    </location>
</feature>
<evidence type="ECO:0000256" key="1">
    <source>
        <dbReference type="SAM" id="Phobius"/>
    </source>
</evidence>
<accession>A0AAD9GQX7</accession>
<feature type="transmembrane region" description="Helical" evidence="1">
    <location>
        <begin position="102"/>
        <end position="122"/>
    </location>
</feature>
<feature type="transmembrane region" description="Helical" evidence="1">
    <location>
        <begin position="166"/>
        <end position="183"/>
    </location>
</feature>
<protein>
    <submittedName>
        <fullName evidence="2">Uncharacterized protein</fullName>
    </submittedName>
</protein>
<feature type="transmembrane region" description="Helical" evidence="1">
    <location>
        <begin position="66"/>
        <end position="90"/>
    </location>
</feature>
<evidence type="ECO:0000313" key="3">
    <source>
        <dbReference type="Proteomes" id="UP001259832"/>
    </source>
</evidence>
<keyword evidence="1" id="KW-0812">Transmembrane</keyword>
<name>A0AAD9GQX7_9STRA</name>
<keyword evidence="1" id="KW-0472">Membrane</keyword>
<evidence type="ECO:0000313" key="2">
    <source>
        <dbReference type="EMBL" id="KAK1943424.1"/>
    </source>
</evidence>
<sequence length="323" mass="36821">MQVTHYGGKYSIERMLALKEYTRTTSLGRVLLVLFISPLPVVVLLLSQESIPLQDPRDGWRANYGFWIRFAILQGVLGYSAVNVITYLLDGAAFSLRQMIQCSIYVGSSYTVAVMVISAHWAFPIPFVNVSVGLIWIIFFVLTLRIVAGSSAFWRMMSQREQLLRLNKFCTIQILMTTFYPAYQVLFNTAKHTRYELPVILILPIVKLIMKSVLASTIVHKEDTVPEQVILTIDFFDALYLATFMQSLSNTTVVVIMAIDLAQSAVDLRELHQRTKSILNRLHNSGNPDNRFDILSAIRSLCCHPELIREQVNRNIQVHSYRS</sequence>